<dbReference type="InterPro" id="IPR013783">
    <property type="entry name" value="Ig-like_fold"/>
</dbReference>
<evidence type="ECO:0000256" key="2">
    <source>
        <dbReference type="ARBA" id="ARBA00022670"/>
    </source>
</evidence>
<feature type="domain" description="PKD" evidence="11">
    <location>
        <begin position="393"/>
        <end position="478"/>
    </location>
</feature>
<feature type="domain" description="PKD" evidence="11">
    <location>
        <begin position="1194"/>
        <end position="1279"/>
    </location>
</feature>
<feature type="domain" description="PKD" evidence="11">
    <location>
        <begin position="658"/>
        <end position="743"/>
    </location>
</feature>
<evidence type="ECO:0000313" key="12">
    <source>
        <dbReference type="EMBL" id="SFC03860.1"/>
    </source>
</evidence>
<keyword evidence="7" id="KW-0482">Metalloprotease</keyword>
<dbReference type="OrthoDB" id="6278496at2"/>
<evidence type="ECO:0000256" key="4">
    <source>
        <dbReference type="ARBA" id="ARBA00022729"/>
    </source>
</evidence>
<keyword evidence="13" id="KW-1185">Reference proteome</keyword>
<dbReference type="Proteomes" id="UP000199514">
    <property type="component" value="Unassembled WGS sequence"/>
</dbReference>
<dbReference type="InterPro" id="IPR035986">
    <property type="entry name" value="PKD_dom_sf"/>
</dbReference>
<keyword evidence="2" id="KW-0645">Protease</keyword>
<dbReference type="InterPro" id="IPR022409">
    <property type="entry name" value="PKD/Chitinase_dom"/>
</dbReference>
<name>A0A1I1G3U2_9BACT</name>
<evidence type="ECO:0000256" key="9">
    <source>
        <dbReference type="SAM" id="MobiDB-lite"/>
    </source>
</evidence>
<organism evidence="12 13">
    <name type="scientific">Flexibacter flexilis DSM 6793</name>
    <dbReference type="NCBI Taxonomy" id="927664"/>
    <lineage>
        <taxon>Bacteria</taxon>
        <taxon>Pseudomonadati</taxon>
        <taxon>Bacteroidota</taxon>
        <taxon>Cytophagia</taxon>
        <taxon>Cytophagales</taxon>
        <taxon>Flexibacteraceae</taxon>
        <taxon>Flexibacter</taxon>
    </lineage>
</organism>
<keyword evidence="4" id="KW-0732">Signal</keyword>
<evidence type="ECO:0000259" key="11">
    <source>
        <dbReference type="PROSITE" id="PS50093"/>
    </source>
</evidence>
<dbReference type="GO" id="GO:0006508">
    <property type="term" value="P:proteolysis"/>
    <property type="evidence" value="ECO:0007669"/>
    <property type="project" value="UniProtKB-KW"/>
</dbReference>
<protein>
    <submittedName>
        <fullName evidence="12">Zinc-dependent metalloproteinase lipoprotein, BF0631 family</fullName>
    </submittedName>
</protein>
<evidence type="ECO:0000256" key="3">
    <source>
        <dbReference type="ARBA" id="ARBA00022723"/>
    </source>
</evidence>
<accession>A0A1I1G3U2</accession>
<dbReference type="SMART" id="SM00409">
    <property type="entry name" value="IG"/>
    <property type="match status" value="6"/>
</dbReference>
<dbReference type="CDD" id="cd00146">
    <property type="entry name" value="PKD"/>
    <property type="match status" value="4"/>
</dbReference>
<dbReference type="SMART" id="SM00089">
    <property type="entry name" value="PKD"/>
    <property type="match status" value="9"/>
</dbReference>
<dbReference type="Gene3D" id="2.60.120.260">
    <property type="entry name" value="Galactose-binding domain-like"/>
    <property type="match status" value="2"/>
</dbReference>
<dbReference type="PANTHER" id="PTHR47466">
    <property type="match status" value="1"/>
</dbReference>
<keyword evidence="12" id="KW-0449">Lipoprotein</keyword>
<dbReference type="EMBL" id="FOLE01000002">
    <property type="protein sequence ID" value="SFC03860.1"/>
    <property type="molecule type" value="Genomic_DNA"/>
</dbReference>
<dbReference type="GO" id="GO:0016020">
    <property type="term" value="C:membrane"/>
    <property type="evidence" value="ECO:0007669"/>
    <property type="project" value="InterPro"/>
</dbReference>
<dbReference type="PANTHER" id="PTHR47466:SF1">
    <property type="entry name" value="METALLOPROTEASE MEP1 (AFU_ORTHOLOGUE AFUA_1G07730)-RELATED"/>
    <property type="match status" value="1"/>
</dbReference>
<reference evidence="12 13" key="1">
    <citation type="submission" date="2016-10" db="EMBL/GenBank/DDBJ databases">
        <authorList>
            <person name="de Groot N.N."/>
        </authorList>
    </citation>
    <scope>NUCLEOTIDE SEQUENCE [LARGE SCALE GENOMIC DNA]</scope>
    <source>
        <strain evidence="12 13">DSM 6793</strain>
    </source>
</reference>
<comment type="similarity">
    <text evidence="1">Belongs to the peptidase M43B family.</text>
</comment>
<dbReference type="Gene3D" id="2.60.40.10">
    <property type="entry name" value="Immunoglobulins"/>
    <property type="match status" value="13"/>
</dbReference>
<evidence type="ECO:0000256" key="8">
    <source>
        <dbReference type="ARBA" id="ARBA00023157"/>
    </source>
</evidence>
<dbReference type="GO" id="GO:0008237">
    <property type="term" value="F:metallopeptidase activity"/>
    <property type="evidence" value="ECO:0007669"/>
    <property type="project" value="UniProtKB-KW"/>
</dbReference>
<dbReference type="RefSeq" id="WP_091508928.1">
    <property type="nucleotide sequence ID" value="NZ_FOLE01000002.1"/>
</dbReference>
<dbReference type="CDD" id="cd04275">
    <property type="entry name" value="ZnMc_pappalysin_like"/>
    <property type="match status" value="1"/>
</dbReference>
<dbReference type="FunFam" id="2.60.40.10:FF:000270">
    <property type="entry name" value="Cell surface protein"/>
    <property type="match status" value="2"/>
</dbReference>
<keyword evidence="3" id="KW-0479">Metal-binding</keyword>
<dbReference type="PROSITE" id="PS50060">
    <property type="entry name" value="MAM_2"/>
    <property type="match status" value="1"/>
</dbReference>
<evidence type="ECO:0000256" key="1">
    <source>
        <dbReference type="ARBA" id="ARBA00008721"/>
    </source>
</evidence>
<keyword evidence="6" id="KW-0862">Zinc</keyword>
<feature type="compositionally biased region" description="Polar residues" evidence="9">
    <location>
        <begin position="30"/>
        <end position="48"/>
    </location>
</feature>
<proteinExistence type="inferred from homology"/>
<dbReference type="InterPro" id="IPR000998">
    <property type="entry name" value="MAM_dom"/>
</dbReference>
<dbReference type="SUPFAM" id="SSF49299">
    <property type="entry name" value="PKD domain"/>
    <property type="match status" value="9"/>
</dbReference>
<dbReference type="Gene3D" id="3.40.390.10">
    <property type="entry name" value="Collagenase (Catalytic Domain)"/>
    <property type="match status" value="1"/>
</dbReference>
<dbReference type="NCBIfam" id="TIGR04183">
    <property type="entry name" value="Por_Secre_tail"/>
    <property type="match status" value="1"/>
</dbReference>
<dbReference type="InterPro" id="IPR024079">
    <property type="entry name" value="MetalloPept_cat_dom_sf"/>
</dbReference>
<dbReference type="InterPro" id="IPR026444">
    <property type="entry name" value="Secre_tail"/>
</dbReference>
<dbReference type="InterPro" id="IPR008754">
    <property type="entry name" value="Peptidase_M43"/>
</dbReference>
<evidence type="ECO:0000259" key="10">
    <source>
        <dbReference type="PROSITE" id="PS50060"/>
    </source>
</evidence>
<dbReference type="SUPFAM" id="SSF55486">
    <property type="entry name" value="Metalloproteases ('zincins'), catalytic domain"/>
    <property type="match status" value="1"/>
</dbReference>
<feature type="region of interest" description="Disordered" evidence="9">
    <location>
        <begin position="30"/>
        <end position="55"/>
    </location>
</feature>
<dbReference type="Pfam" id="PF18962">
    <property type="entry name" value="Por_Secre_tail"/>
    <property type="match status" value="1"/>
</dbReference>
<dbReference type="STRING" id="927664.SAMN05421780_102356"/>
<evidence type="ECO:0000313" key="13">
    <source>
        <dbReference type="Proteomes" id="UP000199514"/>
    </source>
</evidence>
<feature type="domain" description="PKD" evidence="11">
    <location>
        <begin position="928"/>
        <end position="1008"/>
    </location>
</feature>
<evidence type="ECO:0000256" key="6">
    <source>
        <dbReference type="ARBA" id="ARBA00022833"/>
    </source>
</evidence>
<keyword evidence="5" id="KW-0378">Hydrolase</keyword>
<dbReference type="Pfam" id="PF18911">
    <property type="entry name" value="PKD_4"/>
    <property type="match status" value="4"/>
</dbReference>
<evidence type="ECO:0000256" key="5">
    <source>
        <dbReference type="ARBA" id="ARBA00022801"/>
    </source>
</evidence>
<feature type="domain" description="MAM" evidence="10">
    <location>
        <begin position="1284"/>
        <end position="1460"/>
    </location>
</feature>
<dbReference type="Pfam" id="PF05572">
    <property type="entry name" value="Peptidase_M43"/>
    <property type="match status" value="1"/>
</dbReference>
<dbReference type="InterPro" id="IPR003599">
    <property type="entry name" value="Ig_sub"/>
</dbReference>
<sequence>MRKFFLFLGTIALMGFNSWGQTSRTTKQTFTSSNVGLRSQPAKSTSQVPAAIPTPPAHRTCASVEYNNRLAQQYPQQRGTNAQFEQWISQKMQEEQTKRLANNNNTNSTQATLIKIPVIVHVIHNGQAVGTAPNISAAQIQSQIDVLNEDFRKKVGTAGYNTNVVGADMEIEFVLALRNPSGTTLAEPGIHRYNGGAASYTEATLESTIKPATSWDPTKYLNLWTVNFGGADAQTLGYAQFPNSSGLAGLNANEGVSNTDGVVIGASYFGRVGSVSAPFNKGRTATHEIGHWLGLRHIWGDASCGTDYCNDTPVHAEENYAPTSNPNGCFTHPKSNTCGTADEMFENYMDYTNDACMNIFTNDQKSRMRTVMTNSPRRAELINSTVATPAGVPVPSFTSNTDGGCAPVTITYTNTSTGSPTAYSWSFPGGTPSTSTATNPTVTYSTAGVYDVTLTATNASGSASTTSSQYVFVGNPTTYTLPASFGFEVANMPVGWLIGNPDADTTWRRIGVGAFGTSSYSAYINNYEYDGVGKIDAIYTAKYSFANATSGQLKFDVAYAAYSATSADTLLLYYSTDCGNTFTQFYKKGGNTLSTNGGVYVTSSKFLPTASQWRTETITLPTILNGKSNVMFAFVNKCDYGNNLYLDNINISTTVPAIVANFGSSSPTVCMSNTVSYYSTSTGSPTAFSWTFAGGTPSTSTSATPVVTYNTPGTYSVTMTASNASGSNTITKTNYITVLGSAVSYPLPFSETFESTTFPPTADWKVANPDADSYTWVRSTAAGGFGTSTASAMVNNYNNSVTGRKDTLYTPYIDFTGANNPNFDFDIAYAPYNATSTDTLIVLYTVDCGQSYQQLFKKGGLELSSTNATYAGSGIFLPTATQWYTLTSVASYWVNKKVKFAFVNKTGFGNQLYIDNIKAYNGTLPTAPVANFTSNKDGGCAPLAVSFTDLSTNSPTSWLWSFPGGTPSSSTAQNPSVTYSTPGIYNVTLTATNAGGSNTIKQTSYIIVGSTTPTALPLSETFEGSTFPATNWDIYNPNADTTWRKTTAVGGYGNSTSSIFIRNASNTLVGSLDGYSFPTVNLTTITSPRLMFDVAYARYSANYSDTLIVAYSADCGVTYSVLWKKGGTELSSIGVDQTATFTPTATQWKTETVSLASIATLANVKLMMINKNGYGNNLYLDNILINSSAVAIAPNALFTSNKMGGCLGTQVQFTDQSTNTPTAWAWSFPGGTPASSTAQNPLVTYNTAGSYNVVLTVSNGAGSNTITKTGYITVFSNTTTSLPITADFESTTFPPSGWLLYNPNADTTWRRTTTASGFGTSTASAMINYFGYSGGTGRLDGIMSPKVMFSGLVNPEISFDVAYARYSASSSDSLYVMASTDCGATFSTLWKKGGTELSTNGGTDLMSSFTPTAAQWRRDVVALQALKNAGIVQLALIGRNAFGNKLYLDNINIAESNCTKPVATVTPSANSICTGNIAALVLSSTIPNTTYSWTVTTTGTVTGATAGSGAGIAQTLSGVGTVTYTVTPVAGTCYGLPVSKTITVNAIPTASASATATDVCAGSAIQLNATTVAGATYTWSGPNGFTSSLQNPTIANATTAASGNYALTVTVNSCTSPVSSFDIVVSAKPTASASSTTTIACAGTTLQLNAATVANASYAWTGPNGFSSTSQNPSIANATVAASGTYSLTVTTNGCTSTASTVAITVKPLPTVTASTTTASICAGGTIQLNGSTVANASYAWTGPNGFSSTSQNPSISNATTAAAGNYALTVTVNGCTSAVSSVDVMVNAKPTASASSTTTIACAGTTLQLNAATVANASYAWTGPNGFTSTSQNPSIANATVAASGTYSLTVTTNGCTSTASTVAITVKPLPTVTASTTTASICVGGTIQLNGSTVANASYAWTGPNGFSSTSQNPSISNVTTSAAGNYALTVSVNGCTSAVSSVDVVVNAKPTASASVTNASVCAGSTIQLNAATVVNASYAWTGPNGFTSTSQNPTITGATTAASGNYSLVVTTNGCTSAPSFVDIFVNTIPTASASAAATSVCVGSAIQLNAATVDNATYAWSGPNGFTSTEQNPLVATTTTAATGTYSLTVTTNSCASTASTVTVTVNAIPTAPTVTNTTTTVCQNAALTTLPTVAGTGLQWYADAALTQPITVANPAAPTASELVSTATAGEFTVFVTQNVAGCQSTASTYTVLVNPAPSSVADVAASVVCEGSPINLLATAVSGATYAWSGPNGFSSTQQNPTIAAATTAATGTYTLVVTLNGCTTTSTVNAAVNALPNVLVITQALCDGGTLKLSTEEVNGASYAWSGPNGFTSTDREPTVSPLTGANSGLYSVVVTLVGGCSYTSVNFQVIVSPIPTTPGITVSNDTLFATAGAATYTWLLSGDSVAITTNNFYVVPTTGSYSVIVTNTGGCASDTSATVLGTAIGVKSTLNKQISVYPNPSTGIYQVTATEGLAAGTVRMEVYDLNGRKLNTFSTESTAGRLQHTLDLREYAAGSYILKVTNAAGVGTYRLVKSE</sequence>
<dbReference type="GO" id="GO:0046872">
    <property type="term" value="F:metal ion binding"/>
    <property type="evidence" value="ECO:0007669"/>
    <property type="project" value="UniProtKB-KW"/>
</dbReference>
<dbReference type="PROSITE" id="PS50093">
    <property type="entry name" value="PKD"/>
    <property type="match status" value="4"/>
</dbReference>
<evidence type="ECO:0000256" key="7">
    <source>
        <dbReference type="ARBA" id="ARBA00023049"/>
    </source>
</evidence>
<dbReference type="InterPro" id="IPR000601">
    <property type="entry name" value="PKD_dom"/>
</dbReference>
<keyword evidence="8" id="KW-1015">Disulfide bond</keyword>
<gene>
    <name evidence="12" type="ORF">SAMN05421780_102356</name>
</gene>